<dbReference type="Pfam" id="PF13485">
    <property type="entry name" value="Peptidase_MA_2"/>
    <property type="match status" value="1"/>
</dbReference>
<proteinExistence type="inferred from homology"/>
<evidence type="ECO:0000259" key="6">
    <source>
        <dbReference type="Pfam" id="PF01103"/>
    </source>
</evidence>
<dbReference type="PANTHER" id="PTHR36842">
    <property type="entry name" value="PROTEIN TOLB HOMOLOG"/>
    <property type="match status" value="1"/>
</dbReference>
<evidence type="ECO:0000313" key="9">
    <source>
        <dbReference type="Proteomes" id="UP000216339"/>
    </source>
</evidence>
<dbReference type="RefSeq" id="WP_095511121.1">
    <property type="nucleotide sequence ID" value="NZ_MQWD01000001.1"/>
</dbReference>
<keyword evidence="3" id="KW-0472">Membrane</keyword>
<accession>A0A271J326</accession>
<keyword evidence="5" id="KW-0732">Signal</keyword>
<sequence length="1010" mass="111922">MTRHLPGGLRLLCAAAALVGLAAALAPSAQAQAFGRNKIQYDGFDWHVLETEHFDVYYYPEAEDLAAIGAETAEDWYEVLETRFDLSLTHRVPLIFYASNLHFKQTNVTPGFIPDGVGGFFEFLKGRVVIPADGDLGRFQRVIRHELVHVFTYNKLSRVLRDHRRPTDQFLPLWFTEGLAEYWSGEPDFQHEMILRDAVASNFFVPLHDMDRISGSYVMYKEGEAFCRFVAETYGEERLLDLIDETWRSTDFDHVIEVVLGEDGYAVSDRWEAWIRAQYTPKLVGADVASLTTEPIGARGFNAKPISWVRPDGVREVLFYSNRGSYSAVLAQRVDDDLEPTGEPRTVLRAGRTLDFEAFHLFESRLDVSEDGVLAVVSKRGATDVVHLVDLKTDERLAMLGFDELVAIYSPTVSEGGRRVVFSGIDRGGQADLYLYDRDVGALRQLTNDVYNDSGPDLSPDGRTVAFSSDRTAWGREGAQNLFTFDLETGAIRHVTAGPQVDLSPRWSPDGRRLAFASARREADGKYSAQDLWLADLGTPRLLADDRPAPPAVPGGADPDDLGGPPEADEPGVELRQLTRFASAAFDPYWAGEDALVFAAFEDFRFTVRALDLDSLAAAPEQIVEGGTAPIAAPWDYARYDVEGDPGEPYSTSYQLDIAQGGFATTTTASAQAGGATIAFSDMLGNERIYVTAYSSNSIQGGRSFLDGLNVAVTRLHLGRRANVGYGAFRLAGPRYDRTDPDQASRIPSYEQRVGVLGLVSYPLSYFRRFDVETSFAVGQKTGLLRAATGGTSFDTLRTATLSNSLTLVEDHALYSAWGPVQGFRANLSVGYTTDLWLSNESYYSLGADVRNYVRISDEVTFASWGLVRANVGRRARLNLLGGSWSLRGFPFLRVRGSKMWFTTHELRFPILRRPPLFPIIAGLRGAAFVDAAHNWTDGYNDVFRDPDYSLLGPDEELLVGTTKGSVGVGVRTSLLGAIVLRYDVGYRFTDGFDWSERTPFGQFFFGYDF</sequence>
<feature type="signal peptide" evidence="5">
    <location>
        <begin position="1"/>
        <end position="31"/>
    </location>
</feature>
<comment type="subcellular location">
    <subcellularLocation>
        <location evidence="1">Membrane</location>
    </subcellularLocation>
</comment>
<dbReference type="AlphaFoldDB" id="A0A271J326"/>
<evidence type="ECO:0000256" key="3">
    <source>
        <dbReference type="ARBA" id="ARBA00023136"/>
    </source>
</evidence>
<dbReference type="PANTHER" id="PTHR36842:SF1">
    <property type="entry name" value="PROTEIN TOLB"/>
    <property type="match status" value="1"/>
</dbReference>
<dbReference type="SUPFAM" id="SSF82171">
    <property type="entry name" value="DPP6 N-terminal domain-like"/>
    <property type="match status" value="1"/>
</dbReference>
<feature type="domain" description="Bacterial surface antigen (D15)" evidence="6">
    <location>
        <begin position="819"/>
        <end position="990"/>
    </location>
</feature>
<evidence type="ECO:0000256" key="1">
    <source>
        <dbReference type="ARBA" id="ARBA00004370"/>
    </source>
</evidence>
<dbReference type="EMBL" id="MQWD01000001">
    <property type="protein sequence ID" value="PAP77454.1"/>
    <property type="molecule type" value="Genomic_DNA"/>
</dbReference>
<dbReference type="Gene3D" id="2.120.10.30">
    <property type="entry name" value="TolB, C-terminal domain"/>
    <property type="match status" value="1"/>
</dbReference>
<comment type="similarity">
    <text evidence="2">Belongs to the TolB family.</text>
</comment>
<gene>
    <name evidence="8" type="ORF">BSZ37_13915</name>
</gene>
<name>A0A271J326_9BACT</name>
<feature type="compositionally biased region" description="Low complexity" evidence="4">
    <location>
        <begin position="554"/>
        <end position="566"/>
    </location>
</feature>
<reference evidence="8 9" key="1">
    <citation type="submission" date="2016-11" db="EMBL/GenBank/DDBJ databases">
        <title>Study of marine rhodopsin-containing bacteria.</title>
        <authorList>
            <person name="Yoshizawa S."/>
            <person name="Kumagai Y."/>
            <person name="Kogure K."/>
        </authorList>
    </citation>
    <scope>NUCLEOTIDE SEQUENCE [LARGE SCALE GENOMIC DNA]</scope>
    <source>
        <strain evidence="8 9">SAORIC-28</strain>
    </source>
</reference>
<dbReference type="SUPFAM" id="SSF55486">
    <property type="entry name" value="Metalloproteases ('zincins'), catalytic domain"/>
    <property type="match status" value="1"/>
</dbReference>
<dbReference type="Pfam" id="PF07676">
    <property type="entry name" value="PD40"/>
    <property type="match status" value="2"/>
</dbReference>
<evidence type="ECO:0000256" key="4">
    <source>
        <dbReference type="SAM" id="MobiDB-lite"/>
    </source>
</evidence>
<protein>
    <submittedName>
        <fullName evidence="8">Uncharacterized protein</fullName>
    </submittedName>
</protein>
<evidence type="ECO:0000259" key="7">
    <source>
        <dbReference type="Pfam" id="PF13485"/>
    </source>
</evidence>
<dbReference type="Pfam" id="PF01103">
    <property type="entry name" value="Omp85"/>
    <property type="match status" value="1"/>
</dbReference>
<feature type="domain" description="Peptidase MA-like" evidence="7">
    <location>
        <begin position="140"/>
        <end position="276"/>
    </location>
</feature>
<keyword evidence="9" id="KW-1185">Reference proteome</keyword>
<dbReference type="GO" id="GO:0019867">
    <property type="term" value="C:outer membrane"/>
    <property type="evidence" value="ECO:0007669"/>
    <property type="project" value="InterPro"/>
</dbReference>
<dbReference type="InterPro" id="IPR039568">
    <property type="entry name" value="Peptidase_MA-like_dom"/>
</dbReference>
<dbReference type="InterPro" id="IPR000184">
    <property type="entry name" value="Bac_surfAg_D15"/>
</dbReference>
<dbReference type="InterPro" id="IPR011659">
    <property type="entry name" value="WD40"/>
</dbReference>
<evidence type="ECO:0000256" key="2">
    <source>
        <dbReference type="ARBA" id="ARBA00009820"/>
    </source>
</evidence>
<evidence type="ECO:0000313" key="8">
    <source>
        <dbReference type="EMBL" id="PAP77454.1"/>
    </source>
</evidence>
<evidence type="ECO:0000256" key="5">
    <source>
        <dbReference type="SAM" id="SignalP"/>
    </source>
</evidence>
<feature type="region of interest" description="Disordered" evidence="4">
    <location>
        <begin position="544"/>
        <end position="571"/>
    </location>
</feature>
<dbReference type="InterPro" id="IPR011042">
    <property type="entry name" value="6-blade_b-propeller_TolB-like"/>
</dbReference>
<dbReference type="Proteomes" id="UP000216339">
    <property type="component" value="Unassembled WGS sequence"/>
</dbReference>
<organism evidence="8 9">
    <name type="scientific">Rubrivirga marina</name>
    <dbReference type="NCBI Taxonomy" id="1196024"/>
    <lineage>
        <taxon>Bacteria</taxon>
        <taxon>Pseudomonadati</taxon>
        <taxon>Rhodothermota</taxon>
        <taxon>Rhodothermia</taxon>
        <taxon>Rhodothermales</taxon>
        <taxon>Rubricoccaceae</taxon>
        <taxon>Rubrivirga</taxon>
    </lineage>
</organism>
<feature type="chain" id="PRO_5012899387" evidence="5">
    <location>
        <begin position="32"/>
        <end position="1010"/>
    </location>
</feature>
<comment type="caution">
    <text evidence="8">The sequence shown here is derived from an EMBL/GenBank/DDBJ whole genome shotgun (WGS) entry which is preliminary data.</text>
</comment>
<dbReference type="OrthoDB" id="9760276at2"/>
<dbReference type="Gene3D" id="2.40.160.50">
    <property type="entry name" value="membrane protein fhac: a member of the omp85/tpsb transporter family"/>
    <property type="match status" value="1"/>
</dbReference>